<feature type="compositionally biased region" description="Basic and acidic residues" evidence="1">
    <location>
        <begin position="428"/>
        <end position="440"/>
    </location>
</feature>
<feature type="region of interest" description="Disordered" evidence="1">
    <location>
        <begin position="469"/>
        <end position="505"/>
    </location>
</feature>
<feature type="region of interest" description="Disordered" evidence="1">
    <location>
        <begin position="543"/>
        <end position="617"/>
    </location>
</feature>
<organism evidence="2 3">
    <name type="scientific">Novymonas esmeraldas</name>
    <dbReference type="NCBI Taxonomy" id="1808958"/>
    <lineage>
        <taxon>Eukaryota</taxon>
        <taxon>Discoba</taxon>
        <taxon>Euglenozoa</taxon>
        <taxon>Kinetoplastea</taxon>
        <taxon>Metakinetoplastina</taxon>
        <taxon>Trypanosomatida</taxon>
        <taxon>Trypanosomatidae</taxon>
        <taxon>Novymonas</taxon>
    </lineage>
</organism>
<feature type="compositionally biased region" description="Polar residues" evidence="1">
    <location>
        <begin position="472"/>
        <end position="487"/>
    </location>
</feature>
<dbReference type="EMBL" id="JAECZO010000132">
    <property type="protein sequence ID" value="KAK7198104.1"/>
    <property type="molecule type" value="Genomic_DNA"/>
</dbReference>
<feature type="compositionally biased region" description="Acidic residues" evidence="1">
    <location>
        <begin position="371"/>
        <end position="397"/>
    </location>
</feature>
<accession>A0AAW0EZ05</accession>
<proteinExistence type="predicted"/>
<reference evidence="2 3" key="1">
    <citation type="journal article" date="2021" name="MBio">
        <title>A New Model Trypanosomatid, Novymonas esmeraldas: Genomic Perception of Its 'Candidatus Pandoraea novymonadis' Endosymbiont.</title>
        <authorList>
            <person name="Zakharova A."/>
            <person name="Saura A."/>
            <person name="Butenko A."/>
            <person name="Podesvova L."/>
            <person name="Warmusova S."/>
            <person name="Kostygov A.Y."/>
            <person name="Nenarokova A."/>
            <person name="Lukes J."/>
            <person name="Opperdoes F.R."/>
            <person name="Yurchenko V."/>
        </authorList>
    </citation>
    <scope>NUCLEOTIDE SEQUENCE [LARGE SCALE GENOMIC DNA]</scope>
    <source>
        <strain evidence="2 3">E262AT.01</strain>
    </source>
</reference>
<keyword evidence="3" id="KW-1185">Reference proteome</keyword>
<evidence type="ECO:0000313" key="3">
    <source>
        <dbReference type="Proteomes" id="UP001430356"/>
    </source>
</evidence>
<name>A0AAW0EZ05_9TRYP</name>
<feature type="compositionally biased region" description="Low complexity" evidence="1">
    <location>
        <begin position="604"/>
        <end position="617"/>
    </location>
</feature>
<dbReference type="AlphaFoldDB" id="A0AAW0EZ05"/>
<evidence type="ECO:0000256" key="1">
    <source>
        <dbReference type="SAM" id="MobiDB-lite"/>
    </source>
</evidence>
<protein>
    <submittedName>
        <fullName evidence="2">Uncharacterized protein</fullName>
    </submittedName>
</protein>
<feature type="compositionally biased region" description="Basic residues" evidence="1">
    <location>
        <begin position="584"/>
        <end position="603"/>
    </location>
</feature>
<comment type="caution">
    <text evidence="2">The sequence shown here is derived from an EMBL/GenBank/DDBJ whole genome shotgun (WGS) entry which is preliminary data.</text>
</comment>
<feature type="compositionally biased region" description="Low complexity" evidence="1">
    <location>
        <begin position="344"/>
        <end position="370"/>
    </location>
</feature>
<feature type="region of interest" description="Disordered" evidence="1">
    <location>
        <begin position="261"/>
        <end position="440"/>
    </location>
</feature>
<feature type="compositionally biased region" description="Pro residues" evidence="1">
    <location>
        <begin position="314"/>
        <end position="324"/>
    </location>
</feature>
<gene>
    <name evidence="2" type="ORF">NESM_000766800</name>
</gene>
<dbReference type="Proteomes" id="UP001430356">
    <property type="component" value="Unassembled WGS sequence"/>
</dbReference>
<evidence type="ECO:0000313" key="2">
    <source>
        <dbReference type="EMBL" id="KAK7198104.1"/>
    </source>
</evidence>
<feature type="compositionally biased region" description="Low complexity" evidence="1">
    <location>
        <begin position="403"/>
        <end position="427"/>
    </location>
</feature>
<sequence length="617" mass="65009">MRSLLLRRVSPRCGGAVCMPSAAFAPCVLTPHRTILVRDLCTPVTVERGDDGVAPYPAQLLWRFNSLRPTHLVLCLRRPPPPAAAPPVPVDAFEDLDVTETPTDVEGGGVARRAEDYMYGRLFLRPYNVAQLLTVLQGWSDAPAVVERERSSLTLSAAPLSSPSAVARPAREALLTVRLTRKSFAAATANRPHTAAAAAAEPLTDTDLSAEEDFRDSVYVDAKMDTMRVELRDADLVLLTTHLESVLGDLFGVQHSCFKREQRPSSRGSPHRAGHVSTGDPARPSEERPRPRPRYGSERYTQAVGSREAARVAAPPPPPPPPRTPQTGQGGDGQGQRHSDRRQSAAAAAVPVSASSANVTAAPVDGAETAAAEDDQADVLEEVIIEEVEEEEVEDGDKDTTGSAVESAAAPSAPAVATSATSQVVSQTHERGEATMESADRYAEASFARDGSAAAAEVREVRRIGDVDVMRSTRNAESTTEAQDGSRTTVHATTTTGAFRSTGGEVTGTFSYERLSTSTEQLSDAAAASAAAVVVAAVEGAGATRSEKHAEGEEEEVVVADAAAAQPRKRQSRSNSKSGTAAASKKKKSSKKKSTKTPAKRKTAAASAATAAETVDL</sequence>